<organism evidence="3 4">
    <name type="scientific">Nocardiopsis rhodophaea</name>
    <dbReference type="NCBI Taxonomy" id="280238"/>
    <lineage>
        <taxon>Bacteria</taxon>
        <taxon>Bacillati</taxon>
        <taxon>Actinomycetota</taxon>
        <taxon>Actinomycetes</taxon>
        <taxon>Streptosporangiales</taxon>
        <taxon>Nocardiopsidaceae</taxon>
        <taxon>Nocardiopsis</taxon>
    </lineage>
</organism>
<feature type="region of interest" description="Disordered" evidence="1">
    <location>
        <begin position="62"/>
        <end position="82"/>
    </location>
</feature>
<evidence type="ECO:0000313" key="3">
    <source>
        <dbReference type="EMBL" id="GAA2003094.1"/>
    </source>
</evidence>
<accession>A0ABP5ER09</accession>
<keyword evidence="2" id="KW-0472">Membrane</keyword>
<evidence type="ECO:0000256" key="2">
    <source>
        <dbReference type="SAM" id="Phobius"/>
    </source>
</evidence>
<dbReference type="RefSeq" id="WP_344163441.1">
    <property type="nucleotide sequence ID" value="NZ_BAAAPC010000013.1"/>
</dbReference>
<dbReference type="EMBL" id="BAAAPC010000013">
    <property type="protein sequence ID" value="GAA2003094.1"/>
    <property type="molecule type" value="Genomic_DNA"/>
</dbReference>
<protein>
    <recommendedName>
        <fullName evidence="5">Flp family type IVb pilin</fullName>
    </recommendedName>
</protein>
<name>A0ABP5ER09_9ACTN</name>
<evidence type="ECO:0008006" key="5">
    <source>
        <dbReference type="Google" id="ProtNLM"/>
    </source>
</evidence>
<evidence type="ECO:0000313" key="4">
    <source>
        <dbReference type="Proteomes" id="UP001501585"/>
    </source>
</evidence>
<keyword evidence="2" id="KW-0812">Transmembrane</keyword>
<dbReference type="Proteomes" id="UP001501585">
    <property type="component" value="Unassembled WGS sequence"/>
</dbReference>
<evidence type="ECO:0000256" key="1">
    <source>
        <dbReference type="SAM" id="MobiDB-lite"/>
    </source>
</evidence>
<keyword evidence="4" id="KW-1185">Reference proteome</keyword>
<gene>
    <name evidence="3" type="ORF">GCM10009799_32770</name>
</gene>
<keyword evidence="2" id="KW-1133">Transmembrane helix</keyword>
<sequence>MFIAFSDRLKAFRQRRNLKKSDKGAGFIEYGAILLLIAAIAGAVWALDVKGTVSGWIDDSLTEIGEGPDGGGDPEPSASPQN</sequence>
<proteinExistence type="predicted"/>
<comment type="caution">
    <text evidence="3">The sequence shown here is derived from an EMBL/GenBank/DDBJ whole genome shotgun (WGS) entry which is preliminary data.</text>
</comment>
<reference evidence="4" key="1">
    <citation type="journal article" date="2019" name="Int. J. Syst. Evol. Microbiol.">
        <title>The Global Catalogue of Microorganisms (GCM) 10K type strain sequencing project: providing services to taxonomists for standard genome sequencing and annotation.</title>
        <authorList>
            <consortium name="The Broad Institute Genomics Platform"/>
            <consortium name="The Broad Institute Genome Sequencing Center for Infectious Disease"/>
            <person name="Wu L."/>
            <person name="Ma J."/>
        </authorList>
    </citation>
    <scope>NUCLEOTIDE SEQUENCE [LARGE SCALE GENOMIC DNA]</scope>
    <source>
        <strain evidence="4">JCM 15313</strain>
    </source>
</reference>
<feature type="transmembrane region" description="Helical" evidence="2">
    <location>
        <begin position="25"/>
        <end position="47"/>
    </location>
</feature>